<sequence length="155" mass="17401">MLNPRLERTPFCYVRTPSGLAASKDRHDAVLFWPCQHILANKCEMQLANRSMHNEHKRQHLAIVATGTGTWHMQAGYVRVPCPRFVHGRDHARCSPQCDQTCASYFCAPQRASSVTLSVLPVLGRNHQGVAYCRCYCRVPLCGDGMADPSPRHRG</sequence>
<accession>A0A6A5QRS5</accession>
<dbReference type="EMBL" id="ML979134">
    <property type="protein sequence ID" value="KAF1917264.1"/>
    <property type="molecule type" value="Genomic_DNA"/>
</dbReference>
<gene>
    <name evidence="1" type="ORF">BDU57DRAFT_159181</name>
</gene>
<reference evidence="1" key="1">
    <citation type="journal article" date="2020" name="Stud. Mycol.">
        <title>101 Dothideomycetes genomes: a test case for predicting lifestyles and emergence of pathogens.</title>
        <authorList>
            <person name="Haridas S."/>
            <person name="Albert R."/>
            <person name="Binder M."/>
            <person name="Bloem J."/>
            <person name="Labutti K."/>
            <person name="Salamov A."/>
            <person name="Andreopoulos B."/>
            <person name="Baker S."/>
            <person name="Barry K."/>
            <person name="Bills G."/>
            <person name="Bluhm B."/>
            <person name="Cannon C."/>
            <person name="Castanera R."/>
            <person name="Culley D."/>
            <person name="Daum C."/>
            <person name="Ezra D."/>
            <person name="Gonzalez J."/>
            <person name="Henrissat B."/>
            <person name="Kuo A."/>
            <person name="Liang C."/>
            <person name="Lipzen A."/>
            <person name="Lutzoni F."/>
            <person name="Magnuson J."/>
            <person name="Mondo S."/>
            <person name="Nolan M."/>
            <person name="Ohm R."/>
            <person name="Pangilinan J."/>
            <person name="Park H.-J."/>
            <person name="Ramirez L."/>
            <person name="Alfaro M."/>
            <person name="Sun H."/>
            <person name="Tritt A."/>
            <person name="Yoshinaga Y."/>
            <person name="Zwiers L.-H."/>
            <person name="Turgeon B."/>
            <person name="Goodwin S."/>
            <person name="Spatafora J."/>
            <person name="Crous P."/>
            <person name="Grigoriev I."/>
        </authorList>
    </citation>
    <scope>NUCLEOTIDE SEQUENCE</scope>
    <source>
        <strain evidence="1">HMLAC05119</strain>
    </source>
</reference>
<dbReference type="AlphaFoldDB" id="A0A6A5QRS5"/>
<organism evidence="1 2">
    <name type="scientific">Ampelomyces quisqualis</name>
    <name type="common">Powdery mildew agent</name>
    <dbReference type="NCBI Taxonomy" id="50730"/>
    <lineage>
        <taxon>Eukaryota</taxon>
        <taxon>Fungi</taxon>
        <taxon>Dikarya</taxon>
        <taxon>Ascomycota</taxon>
        <taxon>Pezizomycotina</taxon>
        <taxon>Dothideomycetes</taxon>
        <taxon>Pleosporomycetidae</taxon>
        <taxon>Pleosporales</taxon>
        <taxon>Pleosporineae</taxon>
        <taxon>Phaeosphaeriaceae</taxon>
        <taxon>Ampelomyces</taxon>
    </lineage>
</organism>
<evidence type="ECO:0000313" key="1">
    <source>
        <dbReference type="EMBL" id="KAF1917264.1"/>
    </source>
</evidence>
<keyword evidence="2" id="KW-1185">Reference proteome</keyword>
<name>A0A6A5QRS5_AMPQU</name>
<proteinExistence type="predicted"/>
<protein>
    <submittedName>
        <fullName evidence="1">Uncharacterized protein</fullName>
    </submittedName>
</protein>
<dbReference type="Proteomes" id="UP000800096">
    <property type="component" value="Unassembled WGS sequence"/>
</dbReference>
<evidence type="ECO:0000313" key="2">
    <source>
        <dbReference type="Proteomes" id="UP000800096"/>
    </source>
</evidence>